<dbReference type="Gene3D" id="3.20.20.150">
    <property type="entry name" value="Divalent-metal-dependent TIM barrel enzymes"/>
    <property type="match status" value="1"/>
</dbReference>
<organism evidence="2 3">
    <name type="scientific">Roseiconus lacunae</name>
    <dbReference type="NCBI Taxonomy" id="2605694"/>
    <lineage>
        <taxon>Bacteria</taxon>
        <taxon>Pseudomonadati</taxon>
        <taxon>Planctomycetota</taxon>
        <taxon>Planctomycetia</taxon>
        <taxon>Pirellulales</taxon>
        <taxon>Pirellulaceae</taxon>
        <taxon>Roseiconus</taxon>
    </lineage>
</organism>
<proteinExistence type="predicted"/>
<dbReference type="InterPro" id="IPR050312">
    <property type="entry name" value="IolE/XylAMocC-like"/>
</dbReference>
<dbReference type="RefSeq" id="WP_289164442.1">
    <property type="nucleotide sequence ID" value="NZ_JASZZN010000010.1"/>
</dbReference>
<gene>
    <name evidence="2" type="ORF">QTN89_15455</name>
</gene>
<reference evidence="2 3" key="1">
    <citation type="submission" date="2023-06" db="EMBL/GenBank/DDBJ databases">
        <title>Roseiconus lacunae JC819 isolated from Gulf of Mannar region, Tamil Nadu.</title>
        <authorList>
            <person name="Pk S."/>
            <person name="Ch S."/>
            <person name="Ch V.R."/>
        </authorList>
    </citation>
    <scope>NUCLEOTIDE SEQUENCE [LARGE SCALE GENOMIC DNA]</scope>
    <source>
        <strain evidence="2 3">JC819</strain>
    </source>
</reference>
<dbReference type="InterPro" id="IPR036237">
    <property type="entry name" value="Xyl_isomerase-like_sf"/>
</dbReference>
<dbReference type="PANTHER" id="PTHR12110">
    <property type="entry name" value="HYDROXYPYRUVATE ISOMERASE"/>
    <property type="match status" value="1"/>
</dbReference>
<dbReference type="Pfam" id="PF01261">
    <property type="entry name" value="AP_endonuc_2"/>
    <property type="match status" value="1"/>
</dbReference>
<accession>A0ABT7PK20</accession>
<dbReference type="PANTHER" id="PTHR12110:SF41">
    <property type="entry name" value="INOSOSE DEHYDRATASE"/>
    <property type="match status" value="1"/>
</dbReference>
<dbReference type="SUPFAM" id="SSF51658">
    <property type="entry name" value="Xylose isomerase-like"/>
    <property type="match status" value="1"/>
</dbReference>
<evidence type="ECO:0000313" key="3">
    <source>
        <dbReference type="Proteomes" id="UP001239462"/>
    </source>
</evidence>
<keyword evidence="3" id="KW-1185">Reference proteome</keyword>
<evidence type="ECO:0000259" key="1">
    <source>
        <dbReference type="Pfam" id="PF01261"/>
    </source>
</evidence>
<dbReference type="GO" id="GO:0016853">
    <property type="term" value="F:isomerase activity"/>
    <property type="evidence" value="ECO:0007669"/>
    <property type="project" value="UniProtKB-KW"/>
</dbReference>
<evidence type="ECO:0000313" key="2">
    <source>
        <dbReference type="EMBL" id="MDM4016842.1"/>
    </source>
</evidence>
<name>A0ABT7PK20_9BACT</name>
<feature type="domain" description="Xylose isomerase-like TIM barrel" evidence="1">
    <location>
        <begin position="55"/>
        <end position="290"/>
    </location>
</feature>
<dbReference type="EMBL" id="JASZZN010000010">
    <property type="protein sequence ID" value="MDM4016842.1"/>
    <property type="molecule type" value="Genomic_DNA"/>
</dbReference>
<comment type="caution">
    <text evidence="2">The sequence shown here is derived from an EMBL/GenBank/DDBJ whole genome shotgun (WGS) entry which is preliminary data.</text>
</comment>
<dbReference type="Proteomes" id="UP001239462">
    <property type="component" value="Unassembled WGS sequence"/>
</dbReference>
<keyword evidence="2" id="KW-0413">Isomerase</keyword>
<dbReference type="InterPro" id="IPR013022">
    <property type="entry name" value="Xyl_isomerase-like_TIM-brl"/>
</dbReference>
<sequence>MKRRQFLAAGAALSTLIAKPNWLLALDADNRYRNEIGIQLYTLRNEIGKDVAGTLKAVADAGYKQVEPYGFPGADAMIREAKANGMTVNSSHCNTGSILHPERNGVQPFDALLEKANKHGLTHLVVPYLSGDMRDSLDKYKMVADRCNEAAEKAAGAGVQLAYHNHAFEFKPFEGGKTGYDVFKERFSDQMKFEIDVFWVAVAGVDPAKLIGDLSGRVTQLHLKDLDASVQTPAYDGISKDAFKELGNGVIDMQPILAAAEKAGVAHCHVEQDHSPHPLDSIRESIGYLGKL</sequence>
<protein>
    <submittedName>
        <fullName evidence="2">Sugar phosphate isomerase/epimerase</fullName>
    </submittedName>
</protein>